<reference evidence="2" key="1">
    <citation type="submission" date="2018-05" db="EMBL/GenBank/DDBJ databases">
        <authorList>
            <person name="Lanie J.A."/>
            <person name="Ng W.-L."/>
            <person name="Kazmierczak K.M."/>
            <person name="Andrzejewski T.M."/>
            <person name="Davidsen T.M."/>
            <person name="Wayne K.J."/>
            <person name="Tettelin H."/>
            <person name="Glass J.I."/>
            <person name="Rusch D."/>
            <person name="Podicherti R."/>
            <person name="Tsui H.-C.T."/>
            <person name="Winkler M.E."/>
        </authorList>
    </citation>
    <scope>NUCLEOTIDE SEQUENCE</scope>
</reference>
<feature type="non-terminal residue" evidence="2">
    <location>
        <position position="60"/>
    </location>
</feature>
<dbReference type="InterPro" id="IPR028896">
    <property type="entry name" value="GcvT/YgfZ/DmdA"/>
</dbReference>
<protein>
    <recommendedName>
        <fullName evidence="1">GCVT N-terminal domain-containing protein</fullName>
    </recommendedName>
</protein>
<dbReference type="GO" id="GO:0005829">
    <property type="term" value="C:cytosol"/>
    <property type="evidence" value="ECO:0007669"/>
    <property type="project" value="TreeGrafter"/>
</dbReference>
<gene>
    <name evidence="2" type="ORF">METZ01_LOCUS465584</name>
</gene>
<dbReference type="EMBL" id="UINC01195933">
    <property type="protein sequence ID" value="SVE12730.1"/>
    <property type="molecule type" value="Genomic_DNA"/>
</dbReference>
<dbReference type="PANTHER" id="PTHR43757">
    <property type="entry name" value="AMINOMETHYLTRANSFERASE"/>
    <property type="match status" value="1"/>
</dbReference>
<dbReference type="SUPFAM" id="SSF103025">
    <property type="entry name" value="Folate-binding domain"/>
    <property type="match status" value="1"/>
</dbReference>
<accession>A0A383AYV4</accession>
<dbReference type="AlphaFoldDB" id="A0A383AYV4"/>
<sequence>MTDFAGWEMPIQYGGIIAEHKAVRERAGIFDVSHMGQILVTGPETVEFLSHVTTWDMRRQ</sequence>
<dbReference type="InterPro" id="IPR006222">
    <property type="entry name" value="GCVT_N"/>
</dbReference>
<evidence type="ECO:0000313" key="2">
    <source>
        <dbReference type="EMBL" id="SVE12730.1"/>
    </source>
</evidence>
<dbReference type="Gene3D" id="3.30.1360.120">
    <property type="entry name" value="Probable tRNA modification gtpase trme, domain 1"/>
    <property type="match status" value="1"/>
</dbReference>
<evidence type="ECO:0000259" key="1">
    <source>
        <dbReference type="Pfam" id="PF01571"/>
    </source>
</evidence>
<dbReference type="Gene3D" id="3.30.70.1400">
    <property type="entry name" value="Aminomethyltransferase beta-barrel domains"/>
    <property type="match status" value="1"/>
</dbReference>
<dbReference type="Pfam" id="PF01571">
    <property type="entry name" value="GCV_T"/>
    <property type="match status" value="1"/>
</dbReference>
<dbReference type="InterPro" id="IPR027266">
    <property type="entry name" value="TrmE/GcvT-like"/>
</dbReference>
<dbReference type="PANTHER" id="PTHR43757:SF2">
    <property type="entry name" value="AMINOMETHYLTRANSFERASE, MITOCHONDRIAL"/>
    <property type="match status" value="1"/>
</dbReference>
<feature type="domain" description="GCVT N-terminal" evidence="1">
    <location>
        <begin position="1"/>
        <end position="58"/>
    </location>
</feature>
<proteinExistence type="predicted"/>
<name>A0A383AYV4_9ZZZZ</name>
<organism evidence="2">
    <name type="scientific">marine metagenome</name>
    <dbReference type="NCBI Taxonomy" id="408172"/>
    <lineage>
        <taxon>unclassified sequences</taxon>
        <taxon>metagenomes</taxon>
        <taxon>ecological metagenomes</taxon>
    </lineage>
</organism>